<protein>
    <submittedName>
        <fullName evidence="9">MFS transporter</fullName>
    </submittedName>
</protein>
<reference evidence="9 10" key="1">
    <citation type="submission" date="2017-02" db="EMBL/GenBank/DDBJ databases">
        <title>The complete genomic sequence of a novel cold adapted crude oil-degrading bacterium Planococcus qaidamina Y42.</title>
        <authorList>
            <person name="Yang R."/>
        </authorList>
    </citation>
    <scope>NUCLEOTIDE SEQUENCE [LARGE SCALE GENOMIC DNA]</scope>
    <source>
        <strain evidence="9 10">Y42</strain>
    </source>
</reference>
<evidence type="ECO:0000256" key="2">
    <source>
        <dbReference type="ARBA" id="ARBA00022448"/>
    </source>
</evidence>
<dbReference type="PANTHER" id="PTHR23517:SF2">
    <property type="entry name" value="MULTIDRUG RESISTANCE PROTEIN MDTH"/>
    <property type="match status" value="1"/>
</dbReference>
<feature type="transmembrane region" description="Helical" evidence="7">
    <location>
        <begin position="67"/>
        <end position="86"/>
    </location>
</feature>
<dbReference type="EMBL" id="CP019640">
    <property type="protein sequence ID" value="AQQ52110.1"/>
    <property type="molecule type" value="Genomic_DNA"/>
</dbReference>
<feature type="transmembrane region" description="Helical" evidence="7">
    <location>
        <begin position="196"/>
        <end position="222"/>
    </location>
</feature>
<dbReference type="SUPFAM" id="SSF103473">
    <property type="entry name" value="MFS general substrate transporter"/>
    <property type="match status" value="1"/>
</dbReference>
<feature type="transmembrane region" description="Helical" evidence="7">
    <location>
        <begin position="354"/>
        <end position="373"/>
    </location>
</feature>
<name>A0A1Q2KV75_9BACL</name>
<keyword evidence="2" id="KW-0813">Transport</keyword>
<proteinExistence type="predicted"/>
<keyword evidence="5 7" id="KW-1133">Transmembrane helix</keyword>
<evidence type="ECO:0000259" key="8">
    <source>
        <dbReference type="PROSITE" id="PS50850"/>
    </source>
</evidence>
<dbReference type="PROSITE" id="PS50850">
    <property type="entry name" value="MFS"/>
    <property type="match status" value="1"/>
</dbReference>
<feature type="transmembrane region" description="Helical" evidence="7">
    <location>
        <begin position="292"/>
        <end position="314"/>
    </location>
</feature>
<dbReference type="Gene3D" id="1.20.1250.20">
    <property type="entry name" value="MFS general substrate transporter like domains"/>
    <property type="match status" value="1"/>
</dbReference>
<evidence type="ECO:0000256" key="7">
    <source>
        <dbReference type="SAM" id="Phobius"/>
    </source>
</evidence>
<keyword evidence="4 7" id="KW-0812">Transmembrane</keyword>
<feature type="transmembrane region" description="Helical" evidence="7">
    <location>
        <begin position="92"/>
        <end position="114"/>
    </location>
</feature>
<evidence type="ECO:0000256" key="3">
    <source>
        <dbReference type="ARBA" id="ARBA00022475"/>
    </source>
</evidence>
<evidence type="ECO:0000256" key="4">
    <source>
        <dbReference type="ARBA" id="ARBA00022692"/>
    </source>
</evidence>
<evidence type="ECO:0000256" key="5">
    <source>
        <dbReference type="ARBA" id="ARBA00022989"/>
    </source>
</evidence>
<dbReference type="KEGG" id="pmar:B0X71_02535"/>
<feature type="transmembrane region" description="Helical" evidence="7">
    <location>
        <begin position="126"/>
        <end position="149"/>
    </location>
</feature>
<feature type="domain" description="Major facilitator superfamily (MFS) profile" evidence="8">
    <location>
        <begin position="1"/>
        <end position="378"/>
    </location>
</feature>
<dbReference type="Proteomes" id="UP000188184">
    <property type="component" value="Chromosome"/>
</dbReference>
<dbReference type="InterPro" id="IPR050171">
    <property type="entry name" value="MFS_Transporters"/>
</dbReference>
<keyword evidence="10" id="KW-1185">Reference proteome</keyword>
<dbReference type="GO" id="GO:0022857">
    <property type="term" value="F:transmembrane transporter activity"/>
    <property type="evidence" value="ECO:0007669"/>
    <property type="project" value="InterPro"/>
</dbReference>
<evidence type="ECO:0000313" key="10">
    <source>
        <dbReference type="Proteomes" id="UP000188184"/>
    </source>
</evidence>
<comment type="subcellular location">
    <subcellularLocation>
        <location evidence="1">Cell membrane</location>
        <topology evidence="1">Multi-pass membrane protein</topology>
    </subcellularLocation>
</comment>
<sequence>MRFFIYVIIFFAFFDLFAQLPVISPFAGTLGASPFLTGLAVGIYSFANTGGNMVSGILADRRGPYTVLLIGLFTTGIALFLYQFAASPSGLLLIRFIHGMAAGLIIPAAFTYAANKTGTQARGRNGAVAGAFIGLAAIIGPAFSAVTAAATNVPFVMSITGTALLIIAVAAAFLLKRLPGAAQKNTNSEGDTAARAVFSSGLVLSYTGAFFLMFSQGVLAYMLPLRAIALGFGTETGGLLLSVFGLAAIAVFALPVNRVFDMVPPVYTMTGGLAIMGGSLFVLSGAETLPFLYSSMASYGVGFAFLFPSINSLLIDSTTAASRGKAYGLFYACFSIGVVAGSGITGALELTAGSGFILSGSLLLALALSGFLFKNRVALPE</sequence>
<evidence type="ECO:0000313" key="9">
    <source>
        <dbReference type="EMBL" id="AQQ52110.1"/>
    </source>
</evidence>
<dbReference type="Pfam" id="PF07690">
    <property type="entry name" value="MFS_1"/>
    <property type="match status" value="1"/>
</dbReference>
<dbReference type="InterPro" id="IPR036259">
    <property type="entry name" value="MFS_trans_sf"/>
</dbReference>
<gene>
    <name evidence="9" type="ORF">B0X71_02535</name>
</gene>
<keyword evidence="3" id="KW-1003">Cell membrane</keyword>
<dbReference type="AlphaFoldDB" id="A0A1Q2KV75"/>
<feature type="transmembrane region" description="Helical" evidence="7">
    <location>
        <begin position="155"/>
        <end position="175"/>
    </location>
</feature>
<dbReference type="RefSeq" id="WP_077587982.1">
    <property type="nucleotide sequence ID" value="NZ_CP019640.1"/>
</dbReference>
<feature type="transmembrane region" description="Helical" evidence="7">
    <location>
        <begin position="326"/>
        <end position="348"/>
    </location>
</feature>
<keyword evidence="6 7" id="KW-0472">Membrane</keyword>
<dbReference type="InterPro" id="IPR011701">
    <property type="entry name" value="MFS"/>
</dbReference>
<dbReference type="InterPro" id="IPR020846">
    <property type="entry name" value="MFS_dom"/>
</dbReference>
<dbReference type="OrthoDB" id="9793283at2"/>
<feature type="transmembrane region" description="Helical" evidence="7">
    <location>
        <begin position="228"/>
        <end position="254"/>
    </location>
</feature>
<feature type="transmembrane region" description="Helical" evidence="7">
    <location>
        <begin position="266"/>
        <end position="286"/>
    </location>
</feature>
<evidence type="ECO:0000256" key="1">
    <source>
        <dbReference type="ARBA" id="ARBA00004651"/>
    </source>
</evidence>
<evidence type="ECO:0000256" key="6">
    <source>
        <dbReference type="ARBA" id="ARBA00023136"/>
    </source>
</evidence>
<dbReference type="PANTHER" id="PTHR23517">
    <property type="entry name" value="RESISTANCE PROTEIN MDTM, PUTATIVE-RELATED-RELATED"/>
    <property type="match status" value="1"/>
</dbReference>
<dbReference type="GO" id="GO:0005886">
    <property type="term" value="C:plasma membrane"/>
    <property type="evidence" value="ECO:0007669"/>
    <property type="project" value="UniProtKB-SubCell"/>
</dbReference>
<accession>A0A1Q2KV75</accession>
<organism evidence="9 10">
    <name type="scientific">Planococcus lenghuensis</name>
    <dbReference type="NCBI Taxonomy" id="2213202"/>
    <lineage>
        <taxon>Bacteria</taxon>
        <taxon>Bacillati</taxon>
        <taxon>Bacillota</taxon>
        <taxon>Bacilli</taxon>
        <taxon>Bacillales</taxon>
        <taxon>Caryophanaceae</taxon>
        <taxon>Planococcus</taxon>
    </lineage>
</organism>